<sequence>MPTNLSALSYNRLLAALPSQDQQRFLARCERVELKFSDVLSEPGAYIRHVYFPLESFISLLASMDGHPTLEVGLIGNEGMLGASLALGVKISPLHALVQGQGSVLRMTAEVFCEELQQSTALQHILQRYLYVIIKQLAQTATCSRFHVIEARLARWLLMTQDRAHSNTFHITQKFMAYMLGVRRVGVTTAATTLQNHKLIRYSRGDITILDRKGLKMVACQCYEADKDSYSSIMNTI</sequence>
<dbReference type="Pfam" id="PF13545">
    <property type="entry name" value="HTH_Crp_2"/>
    <property type="match status" value="1"/>
</dbReference>
<dbReference type="Proteomes" id="UP001596473">
    <property type="component" value="Unassembled WGS sequence"/>
</dbReference>
<comment type="caution">
    <text evidence="5">The sequence shown here is derived from an EMBL/GenBank/DDBJ whole genome shotgun (WGS) entry which is preliminary data.</text>
</comment>
<name>A0ABW2QSQ5_9NEIS</name>
<dbReference type="PANTHER" id="PTHR24567">
    <property type="entry name" value="CRP FAMILY TRANSCRIPTIONAL REGULATORY PROTEIN"/>
    <property type="match status" value="1"/>
</dbReference>
<dbReference type="SUPFAM" id="SSF51206">
    <property type="entry name" value="cAMP-binding domain-like"/>
    <property type="match status" value="1"/>
</dbReference>
<dbReference type="InterPro" id="IPR018490">
    <property type="entry name" value="cNMP-bd_dom_sf"/>
</dbReference>
<evidence type="ECO:0000313" key="6">
    <source>
        <dbReference type="Proteomes" id="UP001596473"/>
    </source>
</evidence>
<dbReference type="InterPro" id="IPR036390">
    <property type="entry name" value="WH_DNA-bd_sf"/>
</dbReference>
<protein>
    <submittedName>
        <fullName evidence="5">Crp/Fnr family transcriptional regulator</fullName>
    </submittedName>
</protein>
<evidence type="ECO:0000313" key="5">
    <source>
        <dbReference type="EMBL" id="MFC7418534.1"/>
    </source>
</evidence>
<evidence type="ECO:0000259" key="4">
    <source>
        <dbReference type="PROSITE" id="PS51063"/>
    </source>
</evidence>
<feature type="domain" description="HTH crp-type" evidence="4">
    <location>
        <begin position="147"/>
        <end position="213"/>
    </location>
</feature>
<organism evidence="5 6">
    <name type="scientific">Iodobacter arcticus</name>
    <dbReference type="NCBI Taxonomy" id="590593"/>
    <lineage>
        <taxon>Bacteria</taxon>
        <taxon>Pseudomonadati</taxon>
        <taxon>Pseudomonadota</taxon>
        <taxon>Betaproteobacteria</taxon>
        <taxon>Neisseriales</taxon>
        <taxon>Chitinibacteraceae</taxon>
        <taxon>Iodobacter</taxon>
    </lineage>
</organism>
<reference evidence="6" key="1">
    <citation type="journal article" date="2019" name="Int. J. Syst. Evol. Microbiol.">
        <title>The Global Catalogue of Microorganisms (GCM) 10K type strain sequencing project: providing services to taxonomists for standard genome sequencing and annotation.</title>
        <authorList>
            <consortium name="The Broad Institute Genomics Platform"/>
            <consortium name="The Broad Institute Genome Sequencing Center for Infectious Disease"/>
            <person name="Wu L."/>
            <person name="Ma J."/>
        </authorList>
    </citation>
    <scope>NUCLEOTIDE SEQUENCE [LARGE SCALE GENOMIC DNA]</scope>
    <source>
        <strain evidence="6">CCUG 62945</strain>
    </source>
</reference>
<dbReference type="EMBL" id="JBHTBQ010000003">
    <property type="protein sequence ID" value="MFC7418534.1"/>
    <property type="molecule type" value="Genomic_DNA"/>
</dbReference>
<gene>
    <name evidence="5" type="ORF">ACFQNF_01395</name>
</gene>
<dbReference type="Gene3D" id="2.60.120.10">
    <property type="entry name" value="Jelly Rolls"/>
    <property type="match status" value="1"/>
</dbReference>
<accession>A0ABW2QSQ5</accession>
<dbReference type="InterPro" id="IPR012318">
    <property type="entry name" value="HTH_CRP"/>
</dbReference>
<evidence type="ECO:0000256" key="2">
    <source>
        <dbReference type="ARBA" id="ARBA00023125"/>
    </source>
</evidence>
<dbReference type="PANTHER" id="PTHR24567:SF74">
    <property type="entry name" value="HTH-TYPE TRANSCRIPTIONAL REGULATOR ARCR"/>
    <property type="match status" value="1"/>
</dbReference>
<dbReference type="SUPFAM" id="SSF46785">
    <property type="entry name" value="Winged helix' DNA-binding domain"/>
    <property type="match status" value="1"/>
</dbReference>
<keyword evidence="6" id="KW-1185">Reference proteome</keyword>
<dbReference type="RefSeq" id="WP_380185587.1">
    <property type="nucleotide sequence ID" value="NZ_JBHTBQ010000003.1"/>
</dbReference>
<keyword evidence="2" id="KW-0238">DNA-binding</keyword>
<keyword evidence="3" id="KW-0804">Transcription</keyword>
<evidence type="ECO:0000256" key="3">
    <source>
        <dbReference type="ARBA" id="ARBA00023163"/>
    </source>
</evidence>
<keyword evidence="1" id="KW-0805">Transcription regulation</keyword>
<dbReference type="InterPro" id="IPR050397">
    <property type="entry name" value="Env_Response_Regulators"/>
</dbReference>
<evidence type="ECO:0000256" key="1">
    <source>
        <dbReference type="ARBA" id="ARBA00023015"/>
    </source>
</evidence>
<dbReference type="PROSITE" id="PS51063">
    <property type="entry name" value="HTH_CRP_2"/>
    <property type="match status" value="1"/>
</dbReference>
<proteinExistence type="predicted"/>
<dbReference type="InterPro" id="IPR014710">
    <property type="entry name" value="RmlC-like_jellyroll"/>
</dbReference>